<dbReference type="PROSITE" id="PS50819">
    <property type="entry name" value="INTEIN_ENDONUCLEASE"/>
    <property type="match status" value="1"/>
</dbReference>
<dbReference type="Gene3D" id="3.10.28.10">
    <property type="entry name" value="Homing endonucleases"/>
    <property type="match status" value="1"/>
</dbReference>
<dbReference type="GO" id="GO:0004519">
    <property type="term" value="F:endonuclease activity"/>
    <property type="evidence" value="ECO:0007669"/>
    <property type="project" value="InterPro"/>
</dbReference>
<dbReference type="InterPro" id="IPR027434">
    <property type="entry name" value="Homing_endonucl"/>
</dbReference>
<dbReference type="Proteomes" id="UP000226592">
    <property type="component" value="Unassembled WGS sequence"/>
</dbReference>
<dbReference type="InterPro" id="IPR004042">
    <property type="entry name" value="Intein_endonuc_central"/>
</dbReference>
<organism evidence="2 3">
    <name type="scientific">Candidatus Iainarchaeum sp</name>
    <dbReference type="NCBI Taxonomy" id="3101447"/>
    <lineage>
        <taxon>Archaea</taxon>
        <taxon>Candidatus Iainarchaeota</taxon>
        <taxon>Candidatus Iainarchaeia</taxon>
        <taxon>Candidatus Iainarchaeales</taxon>
        <taxon>Candidatus Iainarchaeaceae</taxon>
        <taxon>Candidatus Iainarchaeum</taxon>
    </lineage>
</organism>
<sequence length="288" mass="33761">MQGCFPLRRPANFKKIEIPQTYEDNLDEAEIVGIILGDGYIYKNNLVRLKVRELDFCQHFAKLIAKTYGLFAPIKLKKYPTCFVHSTNLAERLINLTRNNKEIPDFILKGDKFIKARFIRGFSDAEGSVDVIYNRRQIVITQNNVSLLKQIKQLLLDIGIQSKVVIKKFGSAKLIISLLRNLELYQEYIGFAISYKRKKLSEAIAYLRNCKAHDSEKYWDVLRHYLHSGKSLRGSAKELGMHWETYRSWIYGMKTPCQIKKNIEYGWVPEDYEDLREQYDFLPLISFQ</sequence>
<dbReference type="Pfam" id="PF14528">
    <property type="entry name" value="LAGLIDADG_3"/>
    <property type="match status" value="1"/>
</dbReference>
<evidence type="ECO:0000259" key="1">
    <source>
        <dbReference type="PROSITE" id="PS50819"/>
    </source>
</evidence>
<evidence type="ECO:0000313" key="3">
    <source>
        <dbReference type="Proteomes" id="UP000226592"/>
    </source>
</evidence>
<feature type="domain" description="DOD-type homing endonuclease" evidence="1">
    <location>
        <begin position="31"/>
        <end position="160"/>
    </location>
</feature>
<accession>A0A2D6M071</accession>
<name>A0A2D6M071_9ARCH</name>
<gene>
    <name evidence="2" type="ORF">CL943_00760</name>
</gene>
<comment type="caution">
    <text evidence="2">The sequence shown here is derived from an EMBL/GenBank/DDBJ whole genome shotgun (WGS) entry which is preliminary data.</text>
</comment>
<dbReference type="AlphaFoldDB" id="A0A2D6M071"/>
<dbReference type="GO" id="GO:0016539">
    <property type="term" value="P:intein-mediated protein splicing"/>
    <property type="evidence" value="ECO:0007669"/>
    <property type="project" value="InterPro"/>
</dbReference>
<dbReference type="InterPro" id="IPR004860">
    <property type="entry name" value="LAGLIDADG_dom"/>
</dbReference>
<dbReference type="InterPro" id="IPR006142">
    <property type="entry name" value="INTEIN"/>
</dbReference>
<dbReference type="SUPFAM" id="SSF55608">
    <property type="entry name" value="Homing endonucleases"/>
    <property type="match status" value="1"/>
</dbReference>
<reference evidence="3" key="1">
    <citation type="submission" date="2017-09" db="EMBL/GenBank/DDBJ databases">
        <title>The Reconstruction of 2,631 Draft Metagenome-Assembled Genomes from the Global Oceans.</title>
        <authorList>
            <person name="Tully B.J."/>
            <person name="Graham E.D."/>
            <person name="Heidelberg J.F."/>
        </authorList>
    </citation>
    <scope>NUCLEOTIDE SEQUENCE [LARGE SCALE GENOMIC DNA]</scope>
</reference>
<dbReference type="EMBL" id="NZBU01000002">
    <property type="protein sequence ID" value="MAG21822.1"/>
    <property type="molecule type" value="Genomic_DNA"/>
</dbReference>
<proteinExistence type="predicted"/>
<protein>
    <recommendedName>
        <fullName evidence="1">DOD-type homing endonuclease domain-containing protein</fullName>
    </recommendedName>
</protein>
<evidence type="ECO:0000313" key="2">
    <source>
        <dbReference type="EMBL" id="MAG21822.1"/>
    </source>
</evidence>
<dbReference type="PRINTS" id="PR00379">
    <property type="entry name" value="INTEIN"/>
</dbReference>